<dbReference type="PROSITE" id="PS50893">
    <property type="entry name" value="ABC_TRANSPORTER_2"/>
    <property type="match status" value="1"/>
</dbReference>
<reference evidence="4" key="1">
    <citation type="journal article" date="2020" name="ISME J.">
        <title>Gammaproteobacteria mediating utilization of methyl-, sulfur- and petroleum organic compounds in deep ocean hydrothermal plumes.</title>
        <authorList>
            <person name="Zhou Z."/>
            <person name="Liu Y."/>
            <person name="Pan J."/>
            <person name="Cron B.R."/>
            <person name="Toner B.M."/>
            <person name="Anantharaman K."/>
            <person name="Breier J.A."/>
            <person name="Dick G.J."/>
            <person name="Li M."/>
        </authorList>
    </citation>
    <scope>NUCLEOTIDE SEQUENCE</scope>
    <source>
        <strain evidence="4">SZUA-1523</strain>
    </source>
</reference>
<evidence type="ECO:0000259" key="3">
    <source>
        <dbReference type="PROSITE" id="PS50893"/>
    </source>
</evidence>
<keyword evidence="2 4" id="KW-0067">ATP-binding</keyword>
<dbReference type="SUPFAM" id="SSF52540">
    <property type="entry name" value="P-loop containing nucleoside triphosphate hydrolases"/>
    <property type="match status" value="1"/>
</dbReference>
<evidence type="ECO:0000313" key="4">
    <source>
        <dbReference type="EMBL" id="HIQ23427.1"/>
    </source>
</evidence>
<evidence type="ECO:0000256" key="1">
    <source>
        <dbReference type="ARBA" id="ARBA00022741"/>
    </source>
</evidence>
<dbReference type="InterPro" id="IPR003439">
    <property type="entry name" value="ABC_transporter-like_ATP-bd"/>
</dbReference>
<dbReference type="PANTHER" id="PTHR43613:SF1">
    <property type="entry name" value="ABC TRANSPORTER, ATP-BINDING PROTEIN"/>
    <property type="match status" value="1"/>
</dbReference>
<dbReference type="GO" id="GO:0005524">
    <property type="term" value="F:ATP binding"/>
    <property type="evidence" value="ECO:0007669"/>
    <property type="project" value="UniProtKB-KW"/>
</dbReference>
<dbReference type="SMART" id="SM00382">
    <property type="entry name" value="AAA"/>
    <property type="match status" value="1"/>
</dbReference>
<comment type="caution">
    <text evidence="4">The sequence shown here is derived from an EMBL/GenBank/DDBJ whole genome shotgun (WGS) entry which is preliminary data.</text>
</comment>
<dbReference type="PROSITE" id="PS00211">
    <property type="entry name" value="ABC_TRANSPORTER_1"/>
    <property type="match status" value="1"/>
</dbReference>
<keyword evidence="1" id="KW-0547">Nucleotide-binding</keyword>
<dbReference type="PANTHER" id="PTHR43613">
    <property type="entry name" value="ABC TRANSPORTER, ATP-BINDING PROTEIN"/>
    <property type="match status" value="1"/>
</dbReference>
<evidence type="ECO:0000313" key="5">
    <source>
        <dbReference type="Proteomes" id="UP000600071"/>
    </source>
</evidence>
<organism evidence="4 5">
    <name type="scientific">Pyrodictium delaneyi</name>
    <dbReference type="NCBI Taxonomy" id="1273541"/>
    <lineage>
        <taxon>Archaea</taxon>
        <taxon>Thermoproteota</taxon>
        <taxon>Thermoprotei</taxon>
        <taxon>Desulfurococcales</taxon>
        <taxon>Pyrodictiaceae</taxon>
        <taxon>Pyrodictium</taxon>
    </lineage>
</organism>
<gene>
    <name evidence="4" type="ORF">EYH50_00030</name>
</gene>
<dbReference type="EMBL" id="DQVR01000001">
    <property type="protein sequence ID" value="HIQ23427.1"/>
    <property type="molecule type" value="Genomic_DNA"/>
</dbReference>
<proteinExistence type="predicted"/>
<dbReference type="Gene3D" id="3.40.50.300">
    <property type="entry name" value="P-loop containing nucleotide triphosphate hydrolases"/>
    <property type="match status" value="1"/>
</dbReference>
<dbReference type="InterPro" id="IPR017871">
    <property type="entry name" value="ABC_transporter-like_CS"/>
</dbReference>
<name>A0A833E8C6_9CREN</name>
<dbReference type="GO" id="GO:0016887">
    <property type="term" value="F:ATP hydrolysis activity"/>
    <property type="evidence" value="ECO:0007669"/>
    <property type="project" value="InterPro"/>
</dbReference>
<dbReference type="InterPro" id="IPR003593">
    <property type="entry name" value="AAA+_ATPase"/>
</dbReference>
<dbReference type="CDD" id="cd03230">
    <property type="entry name" value="ABC_DR_subfamily_A"/>
    <property type="match status" value="1"/>
</dbReference>
<dbReference type="Pfam" id="PF00005">
    <property type="entry name" value="ABC_tran"/>
    <property type="match status" value="1"/>
</dbReference>
<feature type="domain" description="ABC transporter" evidence="3">
    <location>
        <begin position="12"/>
        <end position="241"/>
    </location>
</feature>
<accession>A0A833E8C6</accession>
<dbReference type="InterPro" id="IPR027417">
    <property type="entry name" value="P-loop_NTPase"/>
</dbReference>
<dbReference type="Proteomes" id="UP000600071">
    <property type="component" value="Unassembled WGS sequence"/>
</dbReference>
<sequence length="249" mass="27166">MQLHSRCSSDVLVAEGLVKKFKRGPMIGPISLRIGPGSVFALIGPNGAGKTTTIRMILGIYRPDAGHVRICGVNPYTGRGAHGLAAYVPEETAVYPRLTGYEHLWFYAGLYTGDPGETRRVVERAAALTGLGEALTRPVEGYSKGMKRKLLLALALALNTPFLVLDEPTSGLDVYSAVRIRQLIRRAAEEGRAVLVTSHNMLEVERIADKVAFIAEGKIVDEGRPDELIQKYGARDLEEAFVKAVPRQR</sequence>
<evidence type="ECO:0000256" key="2">
    <source>
        <dbReference type="ARBA" id="ARBA00022840"/>
    </source>
</evidence>
<dbReference type="AlphaFoldDB" id="A0A833E8C6"/>
<protein>
    <submittedName>
        <fullName evidence="4">ABC transporter ATP-binding protein</fullName>
    </submittedName>
</protein>